<feature type="compositionally biased region" description="Basic residues" evidence="1">
    <location>
        <begin position="406"/>
        <end position="416"/>
    </location>
</feature>
<feature type="region of interest" description="Disordered" evidence="1">
    <location>
        <begin position="394"/>
        <end position="416"/>
    </location>
</feature>
<dbReference type="OrthoDB" id="5125589at2"/>
<gene>
    <name evidence="3" type="ORF">E3O19_05210</name>
</gene>
<name>A0A4R8WXK0_9MICO</name>
<protein>
    <submittedName>
        <fullName evidence="3">Polysaccharide transporter</fullName>
    </submittedName>
</protein>
<dbReference type="Proteomes" id="UP000298412">
    <property type="component" value="Unassembled WGS sequence"/>
</dbReference>
<feature type="transmembrane region" description="Helical" evidence="2">
    <location>
        <begin position="366"/>
        <end position="387"/>
    </location>
</feature>
<evidence type="ECO:0000256" key="2">
    <source>
        <dbReference type="SAM" id="Phobius"/>
    </source>
</evidence>
<keyword evidence="2" id="KW-0472">Membrane</keyword>
<comment type="caution">
    <text evidence="3">The sequence shown here is derived from an EMBL/GenBank/DDBJ whole genome shotgun (WGS) entry which is preliminary data.</text>
</comment>
<dbReference type="EMBL" id="SOFP01000023">
    <property type="protein sequence ID" value="TFC18204.1"/>
    <property type="molecule type" value="Genomic_DNA"/>
</dbReference>
<reference evidence="3 4" key="1">
    <citation type="submission" date="2019-03" db="EMBL/GenBank/DDBJ databases">
        <title>Genomics of glacier-inhabiting Cryobacterium strains.</title>
        <authorList>
            <person name="Liu Q."/>
            <person name="Xin Y.-H."/>
        </authorList>
    </citation>
    <scope>NUCLEOTIDE SEQUENCE [LARGE SCALE GENOMIC DNA]</scope>
    <source>
        <strain evidence="3 4">MDT1-3</strain>
    </source>
</reference>
<sequence>MSLTAKPFLFLLPTASTGLVRILQLGIMLVLANVASGAERSLLVAGFGLLSSFAMITDSGAGNFLLSIPLRRIGKSVYAKAVAFHFTLAAIGGLVAVVFIGYPVAGSFPSNSLLILVALAVTQAVDSTGRITRAPTMVAKRDALYALPDILLFSLKLPILVAAILTANLDMLLFLPLPSLLVATVTFRRTHRALPETDRDALGVYRRILEFGATGALSAFYSQSPLLIAAVYLPISDTAALAIVYRVVQALDVVPGTLSLQLVPRVRDRQTRPWAYWAMFFFGGAVVALFVIALKPVIEHYFQQPPVGILLFSFVALSYAPKSGNYALSAYLMGTNRIRVRLQITLRACFGALALSLVVVPRFGATGLAAATLLVEMLFTTGVAIALHQASRRLKSPPTKSGDRTWRKRLANARQR</sequence>
<feature type="transmembrane region" description="Helical" evidence="2">
    <location>
        <begin position="340"/>
        <end position="360"/>
    </location>
</feature>
<keyword evidence="2" id="KW-1133">Transmembrane helix</keyword>
<keyword evidence="2" id="KW-0812">Transmembrane</keyword>
<dbReference type="AlphaFoldDB" id="A0A4R8WXK0"/>
<feature type="transmembrane region" description="Helical" evidence="2">
    <location>
        <begin position="82"/>
        <end position="102"/>
    </location>
</feature>
<evidence type="ECO:0000256" key="1">
    <source>
        <dbReference type="SAM" id="MobiDB-lite"/>
    </source>
</evidence>
<organism evidence="3 4">
    <name type="scientific">Cryobacterium algoritolerans</name>
    <dbReference type="NCBI Taxonomy" id="1259184"/>
    <lineage>
        <taxon>Bacteria</taxon>
        <taxon>Bacillati</taxon>
        <taxon>Actinomycetota</taxon>
        <taxon>Actinomycetes</taxon>
        <taxon>Micrococcales</taxon>
        <taxon>Microbacteriaceae</taxon>
        <taxon>Cryobacterium</taxon>
    </lineage>
</organism>
<feature type="transmembrane region" description="Helical" evidence="2">
    <location>
        <begin position="171"/>
        <end position="187"/>
    </location>
</feature>
<accession>A0A4R8WXK0</accession>
<feature type="transmembrane region" description="Helical" evidence="2">
    <location>
        <begin position="47"/>
        <end position="70"/>
    </location>
</feature>
<evidence type="ECO:0000313" key="3">
    <source>
        <dbReference type="EMBL" id="TFC18204.1"/>
    </source>
</evidence>
<feature type="transmembrane region" description="Helical" evidence="2">
    <location>
        <begin position="300"/>
        <end position="320"/>
    </location>
</feature>
<proteinExistence type="predicted"/>
<feature type="transmembrane region" description="Helical" evidence="2">
    <location>
        <begin position="274"/>
        <end position="294"/>
    </location>
</feature>
<evidence type="ECO:0000313" key="4">
    <source>
        <dbReference type="Proteomes" id="UP000298412"/>
    </source>
</evidence>
<keyword evidence="4" id="KW-1185">Reference proteome</keyword>